<dbReference type="InterPro" id="IPR017907">
    <property type="entry name" value="Znf_RING_CS"/>
</dbReference>
<dbReference type="Gene3D" id="3.30.40.10">
    <property type="entry name" value="Zinc/RING finger domain, C3HC4 (zinc finger)"/>
    <property type="match status" value="1"/>
</dbReference>
<keyword evidence="15" id="KW-1185">Reference proteome</keyword>
<evidence type="ECO:0000256" key="2">
    <source>
        <dbReference type="ARBA" id="ARBA00022723"/>
    </source>
</evidence>
<dbReference type="CDD" id="cd18008">
    <property type="entry name" value="DEXDc_SHPRH-like"/>
    <property type="match status" value="1"/>
</dbReference>
<reference evidence="14 15" key="1">
    <citation type="submission" date="2019-07" db="EMBL/GenBank/DDBJ databases">
        <title>Venturia inaequalis Genome Resource.</title>
        <authorList>
            <person name="Lichtner F.J."/>
        </authorList>
    </citation>
    <scope>NUCLEOTIDE SEQUENCE [LARGE SCALE GENOMIC DNA]</scope>
    <source>
        <strain evidence="14 15">DMI_063113</strain>
    </source>
</reference>
<dbReference type="Pfam" id="PF00176">
    <property type="entry name" value="SNF2-rel_dom"/>
    <property type="match status" value="1"/>
</dbReference>
<dbReference type="SUPFAM" id="SSF57850">
    <property type="entry name" value="RING/U-box"/>
    <property type="match status" value="1"/>
</dbReference>
<comment type="caution">
    <text evidence="14">The sequence shown here is derived from an EMBL/GenBank/DDBJ whole genome shotgun (WGS) entry which is preliminary data.</text>
</comment>
<dbReference type="PROSITE" id="PS50089">
    <property type="entry name" value="ZF_RING_2"/>
    <property type="match status" value="1"/>
</dbReference>
<dbReference type="InterPro" id="IPR050628">
    <property type="entry name" value="SNF2_RAD54_helicase_TF"/>
</dbReference>
<evidence type="ECO:0000313" key="15">
    <source>
        <dbReference type="Proteomes" id="UP000490939"/>
    </source>
</evidence>
<comment type="similarity">
    <text evidence="1">Belongs to the SNF2/RAD54 helicase family.</text>
</comment>
<evidence type="ECO:0000256" key="8">
    <source>
        <dbReference type="ARBA" id="ARBA00022840"/>
    </source>
</evidence>
<keyword evidence="5" id="KW-0378">Hydrolase</keyword>
<keyword evidence="6" id="KW-0347">Helicase</keyword>
<feature type="compositionally biased region" description="Acidic residues" evidence="10">
    <location>
        <begin position="1147"/>
        <end position="1163"/>
    </location>
</feature>
<dbReference type="Proteomes" id="UP000490939">
    <property type="component" value="Unassembled WGS sequence"/>
</dbReference>
<dbReference type="GO" id="GO:0006281">
    <property type="term" value="P:DNA repair"/>
    <property type="evidence" value="ECO:0007669"/>
    <property type="project" value="TreeGrafter"/>
</dbReference>
<evidence type="ECO:0000256" key="9">
    <source>
        <dbReference type="PROSITE-ProRule" id="PRU00175"/>
    </source>
</evidence>
<dbReference type="GO" id="GO:0005634">
    <property type="term" value="C:nucleus"/>
    <property type="evidence" value="ECO:0007669"/>
    <property type="project" value="TreeGrafter"/>
</dbReference>
<dbReference type="PROSITE" id="PS51194">
    <property type="entry name" value="HELICASE_CTER"/>
    <property type="match status" value="1"/>
</dbReference>
<evidence type="ECO:0000256" key="10">
    <source>
        <dbReference type="SAM" id="MobiDB-lite"/>
    </source>
</evidence>
<dbReference type="SMART" id="SM00487">
    <property type="entry name" value="DEXDc"/>
    <property type="match status" value="1"/>
</dbReference>
<dbReference type="SUPFAM" id="SSF52540">
    <property type="entry name" value="P-loop containing nucleoside triphosphate hydrolases"/>
    <property type="match status" value="2"/>
</dbReference>
<keyword evidence="4 9" id="KW-0863">Zinc-finger</keyword>
<feature type="domain" description="RING-type" evidence="11">
    <location>
        <begin position="850"/>
        <end position="894"/>
    </location>
</feature>
<keyword evidence="8" id="KW-0067">ATP-binding</keyword>
<evidence type="ECO:0000259" key="11">
    <source>
        <dbReference type="PROSITE" id="PS50089"/>
    </source>
</evidence>
<dbReference type="EMBL" id="WNWR01000131">
    <property type="protein sequence ID" value="KAE9990569.1"/>
    <property type="molecule type" value="Genomic_DNA"/>
</dbReference>
<dbReference type="Gene3D" id="3.40.50.10810">
    <property type="entry name" value="Tandem AAA-ATPase domain"/>
    <property type="match status" value="1"/>
</dbReference>
<keyword evidence="2" id="KW-0479">Metal-binding</keyword>
<dbReference type="GO" id="GO:0008270">
    <property type="term" value="F:zinc ion binding"/>
    <property type="evidence" value="ECO:0007669"/>
    <property type="project" value="UniProtKB-KW"/>
</dbReference>
<name>A0A8H3VK02_VENIN</name>
<dbReference type="CDD" id="cd18793">
    <property type="entry name" value="SF2_C_SNF"/>
    <property type="match status" value="1"/>
</dbReference>
<proteinExistence type="inferred from homology"/>
<feature type="region of interest" description="Disordered" evidence="10">
    <location>
        <begin position="1"/>
        <end position="131"/>
    </location>
</feature>
<dbReference type="GO" id="GO:0005524">
    <property type="term" value="F:ATP binding"/>
    <property type="evidence" value="ECO:0007669"/>
    <property type="project" value="UniProtKB-KW"/>
</dbReference>
<dbReference type="Gene3D" id="3.40.50.300">
    <property type="entry name" value="P-loop containing nucleotide triphosphate hydrolases"/>
    <property type="match status" value="1"/>
</dbReference>
<dbReference type="PANTHER" id="PTHR45626">
    <property type="entry name" value="TRANSCRIPTION TERMINATION FACTOR 2-RELATED"/>
    <property type="match status" value="1"/>
</dbReference>
<dbReference type="PROSITE" id="PS51192">
    <property type="entry name" value="HELICASE_ATP_BIND_1"/>
    <property type="match status" value="1"/>
</dbReference>
<dbReference type="Pfam" id="PF00271">
    <property type="entry name" value="Helicase_C"/>
    <property type="match status" value="1"/>
</dbReference>
<dbReference type="GO" id="GO:0004386">
    <property type="term" value="F:helicase activity"/>
    <property type="evidence" value="ECO:0007669"/>
    <property type="project" value="UniProtKB-KW"/>
</dbReference>
<accession>A0A8H3VK02</accession>
<evidence type="ECO:0000256" key="7">
    <source>
        <dbReference type="ARBA" id="ARBA00022833"/>
    </source>
</evidence>
<feature type="domain" description="Helicase C-terminal" evidence="13">
    <location>
        <begin position="951"/>
        <end position="1105"/>
    </location>
</feature>
<evidence type="ECO:0000256" key="5">
    <source>
        <dbReference type="ARBA" id="ARBA00022801"/>
    </source>
</evidence>
<dbReference type="InterPro" id="IPR038718">
    <property type="entry name" value="SNF2-like_sf"/>
</dbReference>
<dbReference type="PROSITE" id="PS00518">
    <property type="entry name" value="ZF_RING_1"/>
    <property type="match status" value="1"/>
</dbReference>
<dbReference type="InterPro" id="IPR049730">
    <property type="entry name" value="SNF2/RAD54-like_C"/>
</dbReference>
<protein>
    <submittedName>
        <fullName evidence="14">Uncharacterized protein</fullName>
    </submittedName>
</protein>
<dbReference type="InterPro" id="IPR001841">
    <property type="entry name" value="Znf_RING"/>
</dbReference>
<feature type="domain" description="Helicase ATP-binding" evidence="12">
    <location>
        <begin position="444"/>
        <end position="639"/>
    </location>
</feature>
<dbReference type="InterPro" id="IPR000330">
    <property type="entry name" value="SNF2_N"/>
</dbReference>
<dbReference type="GO" id="GO:0016787">
    <property type="term" value="F:hydrolase activity"/>
    <property type="evidence" value="ECO:0007669"/>
    <property type="project" value="UniProtKB-KW"/>
</dbReference>
<sequence>MAGRSLNPIPTSDDSDSDDEPPRRPITPWMSLSSQILANAGGSGRAEPKLSEARKRRAARVSSAAVDDGMDVDDEQSVLDIIKESEQLGKETGSGGQDLGANGTGEKEEAGHNSPESSEADSDYAESNHEDIVTPFLDLEAKYKKLEEAGTISHEAIVEFEAEKKVFYEALIKKDKEGTMNEKEKEIMESREIKPRPKAVVRTYGYHQSLKAFSDRQKDHPVRRTASLSKGTLTKGANPLGAVLIDKKRSFTAASFGQKKKGKAPAASAEKKAKCVIREEDYLGDAVRSGKGVTQRNSDFSSAGQGKKQKLLVTLKLPSPKAGVTKSPTEFAVRATVTPVHPARSTPPGLTQTSLAGFVVTSRPLDPDLKKLLSDHIDPTRNMKGDQKEIDRNIKYFTARRRPKKMVGTTGSEALYTIKGLVTPLKAYQVLGVGFMRKREAPRPAGSKEPSGGILADEMGLGKSLMAIANYMDGRPYKKYRKTNLQTTLIIAPPTLIDHWKKEFEKHVEEDLTWLVYTSSVGNSTNSASSIFDMKDFVLTTYEEVRSSCPPLEEVPANLDEQARELWFKNWYDKKGGLLHKFHFDRVYLDEAQNIKNEASMTSLACRCLNAEHRWLLTGTPLTDKIIELYAFFKFLRVPYTGNNSFTSKIVLNAANYDGFLGYKAEFRKNYCNPRDATHLQRLKFIIQTYMLRRTHHDQLFGKRLLNLPDATQTTVWLELEGPELVVYTEILRYFIELAKDSDDTAISLRLNEILRQTLSHPLNIQQAFAALPQAILDRIVAAYVKPIPKDEIFPNNIYKLHRQIFGETKNAELSRGGQFGQRLSFKMRYVPLLKKGMQEERKQKVQTLCSKCRKPPSTDKPIMINACGHVFCKKCVESIQWVSRKSKEDPFCPQEGCSLSMDAILTFATDKDLEPKMRKFLEASSQKEVESSWIDLKANGILSSTKCLAAKVVILDWIRKDPNCKIIIFTNYRDTQNIMKKVCEIEEWGCGQINGKTSLSARARIIEEFGADPDIRVLLASVKVGGVGLNLTAANRVLLMEPWWNDATEQQAFSRVCRIGQLSKTGLEFVRLRYRGTVDEKIFGMQEFKTFRIDEVIGQDDSPPIKTSQALELFAPHRRTDGGEPFIFLDDWVIPATWLTCTGPESGEECEDTPDTDDEEPM</sequence>
<keyword evidence="7" id="KW-0862">Zinc</keyword>
<feature type="region of interest" description="Disordered" evidence="10">
    <location>
        <begin position="1143"/>
        <end position="1163"/>
    </location>
</feature>
<evidence type="ECO:0000256" key="3">
    <source>
        <dbReference type="ARBA" id="ARBA00022741"/>
    </source>
</evidence>
<dbReference type="GO" id="GO:0008094">
    <property type="term" value="F:ATP-dependent activity, acting on DNA"/>
    <property type="evidence" value="ECO:0007669"/>
    <property type="project" value="TreeGrafter"/>
</dbReference>
<dbReference type="InterPro" id="IPR013083">
    <property type="entry name" value="Znf_RING/FYVE/PHD"/>
</dbReference>
<dbReference type="InterPro" id="IPR014001">
    <property type="entry name" value="Helicase_ATP-bd"/>
</dbReference>
<evidence type="ECO:0000256" key="6">
    <source>
        <dbReference type="ARBA" id="ARBA00022806"/>
    </source>
</evidence>
<feature type="compositionally biased region" description="Acidic residues" evidence="10">
    <location>
        <begin position="68"/>
        <end position="77"/>
    </location>
</feature>
<keyword evidence="3" id="KW-0547">Nucleotide-binding</keyword>
<evidence type="ECO:0000313" key="14">
    <source>
        <dbReference type="EMBL" id="KAE9990569.1"/>
    </source>
</evidence>
<gene>
    <name evidence="14" type="ORF">EG327_001252</name>
</gene>
<evidence type="ECO:0000256" key="4">
    <source>
        <dbReference type="ARBA" id="ARBA00022771"/>
    </source>
</evidence>
<dbReference type="InterPro" id="IPR027417">
    <property type="entry name" value="P-loop_NTPase"/>
</dbReference>
<organism evidence="14 15">
    <name type="scientific">Venturia inaequalis</name>
    <name type="common">Apple scab fungus</name>
    <dbReference type="NCBI Taxonomy" id="5025"/>
    <lineage>
        <taxon>Eukaryota</taxon>
        <taxon>Fungi</taxon>
        <taxon>Dikarya</taxon>
        <taxon>Ascomycota</taxon>
        <taxon>Pezizomycotina</taxon>
        <taxon>Dothideomycetes</taxon>
        <taxon>Pleosporomycetidae</taxon>
        <taxon>Venturiales</taxon>
        <taxon>Venturiaceae</taxon>
        <taxon>Venturia</taxon>
    </lineage>
</organism>
<evidence type="ECO:0000256" key="1">
    <source>
        <dbReference type="ARBA" id="ARBA00007025"/>
    </source>
</evidence>
<dbReference type="InterPro" id="IPR001650">
    <property type="entry name" value="Helicase_C-like"/>
</dbReference>
<dbReference type="AlphaFoldDB" id="A0A8H3VK02"/>
<evidence type="ECO:0000259" key="12">
    <source>
        <dbReference type="PROSITE" id="PS51192"/>
    </source>
</evidence>
<evidence type="ECO:0000259" key="13">
    <source>
        <dbReference type="PROSITE" id="PS51194"/>
    </source>
</evidence>
<dbReference type="SMART" id="SM00490">
    <property type="entry name" value="HELICc"/>
    <property type="match status" value="1"/>
</dbReference>
<dbReference type="PANTHER" id="PTHR45626:SF17">
    <property type="entry name" value="HELICASE-LIKE TRANSCRIPTION FACTOR"/>
    <property type="match status" value="1"/>
</dbReference>